<dbReference type="GO" id="GO:0046872">
    <property type="term" value="F:metal ion binding"/>
    <property type="evidence" value="ECO:0007669"/>
    <property type="project" value="UniProtKB-KW"/>
</dbReference>
<dbReference type="GO" id="GO:0005886">
    <property type="term" value="C:plasma membrane"/>
    <property type="evidence" value="ECO:0007669"/>
    <property type="project" value="TreeGrafter"/>
</dbReference>
<reference evidence="9" key="1">
    <citation type="submission" date="2018-05" db="EMBL/GenBank/DDBJ databases">
        <authorList>
            <person name="Lanie J.A."/>
            <person name="Ng W.-L."/>
            <person name="Kazmierczak K.M."/>
            <person name="Andrzejewski T.M."/>
            <person name="Davidsen T.M."/>
            <person name="Wayne K.J."/>
            <person name="Tettelin H."/>
            <person name="Glass J.I."/>
            <person name="Rusch D."/>
            <person name="Podicherti R."/>
            <person name="Tsui H.-C.T."/>
            <person name="Winkler M.E."/>
        </authorList>
    </citation>
    <scope>NUCLEOTIDE SEQUENCE</scope>
</reference>
<evidence type="ECO:0000256" key="7">
    <source>
        <dbReference type="SAM" id="Phobius"/>
    </source>
</evidence>
<keyword evidence="7" id="KW-0812">Transmembrane</keyword>
<dbReference type="Pfam" id="PF03918">
    <property type="entry name" value="CcmH"/>
    <property type="match status" value="1"/>
</dbReference>
<proteinExistence type="inferred from homology"/>
<dbReference type="CDD" id="cd16378">
    <property type="entry name" value="CcmH_N"/>
    <property type="match status" value="1"/>
</dbReference>
<feature type="domain" description="CcmH/CycL/Ccl2/NrfF N-terminal" evidence="8">
    <location>
        <begin position="17"/>
        <end position="160"/>
    </location>
</feature>
<keyword evidence="3" id="KW-0479">Metal-binding</keyword>
<keyword evidence="6" id="KW-0408">Iron</keyword>
<sequence length="175" mass="19647">MRIIKIAVTRSYVLAILLISLVLIQLAVSCKAPAEISELDSRTNSLNKSIMCPVCPGESIDQSQNELAGHMRRIVREQIDGGKTDSQIREYFVERYGPVVLLEPSTSGIGLIAWIVPPAGLLIAICAVAMALIVMKRRRRENAPEDTLSYSDRERYFKLLEEREIFRDDSPGRET</sequence>
<name>A0A381UTH4_9ZZZZ</name>
<dbReference type="Gene3D" id="1.10.8.640">
    <property type="entry name" value="Cytochrome C biogenesis protein"/>
    <property type="match status" value="1"/>
</dbReference>
<dbReference type="EMBL" id="UINC01007033">
    <property type="protein sequence ID" value="SVA31041.1"/>
    <property type="molecule type" value="Genomic_DNA"/>
</dbReference>
<evidence type="ECO:0000256" key="1">
    <source>
        <dbReference type="ARBA" id="ARBA00010342"/>
    </source>
</evidence>
<protein>
    <recommendedName>
        <fullName evidence="8">CcmH/CycL/Ccl2/NrfF N-terminal domain-containing protein</fullName>
    </recommendedName>
</protein>
<keyword evidence="4" id="KW-0732">Signal</keyword>
<accession>A0A381UTH4</accession>
<comment type="similarity">
    <text evidence="1">Belongs to the CcmH/CycL/Ccl2/NrfF family.</text>
</comment>
<dbReference type="InterPro" id="IPR038297">
    <property type="entry name" value="CcmH/CycL/NrfF/Ccl2_sf"/>
</dbReference>
<dbReference type="InterPro" id="IPR005616">
    <property type="entry name" value="CcmH/CycL/Ccl2/NrfF_N"/>
</dbReference>
<feature type="transmembrane region" description="Helical" evidence="7">
    <location>
        <begin position="111"/>
        <end position="134"/>
    </location>
</feature>
<evidence type="ECO:0000259" key="8">
    <source>
        <dbReference type="Pfam" id="PF03918"/>
    </source>
</evidence>
<gene>
    <name evidence="9" type="ORF">METZ01_LOCUS83895</name>
</gene>
<evidence type="ECO:0000256" key="2">
    <source>
        <dbReference type="ARBA" id="ARBA00022617"/>
    </source>
</evidence>
<keyword evidence="7" id="KW-1133">Transmembrane helix</keyword>
<evidence type="ECO:0000256" key="5">
    <source>
        <dbReference type="ARBA" id="ARBA00022748"/>
    </source>
</evidence>
<dbReference type="PANTHER" id="PTHR47870:SF1">
    <property type="entry name" value="CYTOCHROME C-TYPE BIOGENESIS PROTEIN CCMH"/>
    <property type="match status" value="1"/>
</dbReference>
<organism evidence="9">
    <name type="scientific">marine metagenome</name>
    <dbReference type="NCBI Taxonomy" id="408172"/>
    <lineage>
        <taxon>unclassified sequences</taxon>
        <taxon>metagenomes</taxon>
        <taxon>ecological metagenomes</taxon>
    </lineage>
</organism>
<dbReference type="InterPro" id="IPR051263">
    <property type="entry name" value="C-type_cytochrome_biogenesis"/>
</dbReference>
<dbReference type="PROSITE" id="PS51257">
    <property type="entry name" value="PROKAR_LIPOPROTEIN"/>
    <property type="match status" value="1"/>
</dbReference>
<keyword evidence="5" id="KW-0201">Cytochrome c-type biogenesis</keyword>
<evidence type="ECO:0000256" key="3">
    <source>
        <dbReference type="ARBA" id="ARBA00022723"/>
    </source>
</evidence>
<dbReference type="GO" id="GO:0017004">
    <property type="term" value="P:cytochrome complex assembly"/>
    <property type="evidence" value="ECO:0007669"/>
    <property type="project" value="UniProtKB-KW"/>
</dbReference>
<keyword evidence="2" id="KW-0349">Heme</keyword>
<dbReference type="AlphaFoldDB" id="A0A381UTH4"/>
<dbReference type="PANTHER" id="PTHR47870">
    <property type="entry name" value="CYTOCHROME C-TYPE BIOGENESIS PROTEIN CCMH"/>
    <property type="match status" value="1"/>
</dbReference>
<evidence type="ECO:0000313" key="9">
    <source>
        <dbReference type="EMBL" id="SVA31041.1"/>
    </source>
</evidence>
<evidence type="ECO:0000256" key="6">
    <source>
        <dbReference type="ARBA" id="ARBA00023004"/>
    </source>
</evidence>
<keyword evidence="7" id="KW-0472">Membrane</keyword>
<evidence type="ECO:0000256" key="4">
    <source>
        <dbReference type="ARBA" id="ARBA00022729"/>
    </source>
</evidence>